<keyword evidence="1" id="KW-0812">Transmembrane</keyword>
<dbReference type="EMBL" id="SRMP02000001">
    <property type="protein sequence ID" value="MFN0289835.1"/>
    <property type="molecule type" value="Genomic_DNA"/>
</dbReference>
<organism evidence="2 3">
    <name type="scientific">Pedobacter helvus</name>
    <dbReference type="NCBI Taxonomy" id="2563444"/>
    <lineage>
        <taxon>Bacteria</taxon>
        <taxon>Pseudomonadati</taxon>
        <taxon>Bacteroidota</taxon>
        <taxon>Sphingobacteriia</taxon>
        <taxon>Sphingobacteriales</taxon>
        <taxon>Sphingobacteriaceae</taxon>
        <taxon>Pedobacter</taxon>
    </lineage>
</organism>
<feature type="transmembrane region" description="Helical" evidence="1">
    <location>
        <begin position="76"/>
        <end position="96"/>
    </location>
</feature>
<proteinExistence type="predicted"/>
<feature type="transmembrane region" description="Helical" evidence="1">
    <location>
        <begin position="157"/>
        <end position="178"/>
    </location>
</feature>
<evidence type="ECO:0000256" key="1">
    <source>
        <dbReference type="SAM" id="Phobius"/>
    </source>
</evidence>
<comment type="caution">
    <text evidence="2">The sequence shown here is derived from an EMBL/GenBank/DDBJ whole genome shotgun (WGS) entry which is preliminary data.</text>
</comment>
<dbReference type="Proteomes" id="UP001517367">
    <property type="component" value="Unassembled WGS sequence"/>
</dbReference>
<accession>A0ABW9JBZ2</accession>
<feature type="transmembrane region" description="Helical" evidence="1">
    <location>
        <begin position="199"/>
        <end position="222"/>
    </location>
</feature>
<name>A0ABW9JBZ2_9SPHI</name>
<keyword evidence="3" id="KW-1185">Reference proteome</keyword>
<protein>
    <submittedName>
        <fullName evidence="2">Uncharacterized protein</fullName>
    </submittedName>
</protein>
<reference evidence="2 3" key="1">
    <citation type="submission" date="2024-12" db="EMBL/GenBank/DDBJ databases">
        <authorList>
            <person name="Hu S."/>
        </authorList>
    </citation>
    <scope>NUCLEOTIDE SEQUENCE [LARGE SCALE GENOMIC DNA]</scope>
    <source>
        <strain evidence="2 3">P-25</strain>
    </source>
</reference>
<evidence type="ECO:0000313" key="3">
    <source>
        <dbReference type="Proteomes" id="UP001517367"/>
    </source>
</evidence>
<keyword evidence="1" id="KW-1133">Transmembrane helix</keyword>
<feature type="transmembrane region" description="Helical" evidence="1">
    <location>
        <begin position="42"/>
        <end position="64"/>
    </location>
</feature>
<sequence length="259" mass="29275">MGLFFIFFIIAIIRSANNFVEENSQTSALPANLNGGTLANYLPLVFHVVICILILITLFAVEVISEERVSILIGDISFQFFSTLLLVIIGLISPFTTLRPETAQKLTELNSKHKNPFADWLLQGKNFRWMKITLSIALTCYFIFSGSLKFPALNGSLTSSIAVFLIFFYLLNSIIQLFRNSAQFRRNNILRLNILFKSIKSSFFILIGTIVLLFIPSAIIGFKFVDEVNPLIFALLGYNVIMAYNEYKLLKLIHQPNGV</sequence>
<feature type="transmembrane region" description="Helical" evidence="1">
    <location>
        <begin position="228"/>
        <end position="245"/>
    </location>
</feature>
<keyword evidence="1" id="KW-0472">Membrane</keyword>
<gene>
    <name evidence="2" type="ORF">E5L68_000445</name>
</gene>
<dbReference type="RefSeq" id="WP_138727447.1">
    <property type="nucleotide sequence ID" value="NZ_SRMP02000001.1"/>
</dbReference>
<evidence type="ECO:0000313" key="2">
    <source>
        <dbReference type="EMBL" id="MFN0289835.1"/>
    </source>
</evidence>